<evidence type="ECO:0008006" key="6">
    <source>
        <dbReference type="Google" id="ProtNLM"/>
    </source>
</evidence>
<evidence type="ECO:0000256" key="3">
    <source>
        <dbReference type="SAM" id="Coils"/>
    </source>
</evidence>
<dbReference type="PANTHER" id="PTHR31233">
    <property type="entry name" value="BICAUDAL D FAMILY MEMBER"/>
    <property type="match status" value="1"/>
</dbReference>
<evidence type="ECO:0000313" key="5">
    <source>
        <dbReference type="Proteomes" id="UP001476798"/>
    </source>
</evidence>
<sequence length="383" mass="44150">MSMQEQGYPGATLLEAGPESLRVEIERLSRELSETTSEKIQAAEYGLAVLEEKQQLKQQYDDLEIEYEAVRQELDHLKEAFGQANTNHRKVAADGESREESLIQESACKEAYYEQRVLELQNELRQTRNILTNTQSENERLIAISQEMKETSEMVELQRTQLRDDIKEYKFREGRLLQDYTELEEENISLQKQVSMLKQSQVEFEGLKHEIRRLEEDTQFLNSQLEDAIRLKEIAERQLGEALETIKTERELKASLRKELSHYMNIGDTLYHCPLSISLDGLKFIDDAAIEPNNDEALLGYENSFTKLANTINEDNRISTPEKDELLHPVPSLVDDLLSELNISEIQKLKQQLMQLEMASTDYNVFCCLLTSSDIVVAAGEHL</sequence>
<keyword evidence="2 3" id="KW-0175">Coiled coil</keyword>
<keyword evidence="5" id="KW-1185">Reference proteome</keyword>
<comment type="similarity">
    <text evidence="1">Belongs to the BicD family.</text>
</comment>
<gene>
    <name evidence="4" type="ORF">GOODEAATRI_004583</name>
</gene>
<evidence type="ECO:0000313" key="4">
    <source>
        <dbReference type="EMBL" id="MEQ2174126.1"/>
    </source>
</evidence>
<dbReference type="Proteomes" id="UP001476798">
    <property type="component" value="Unassembled WGS sequence"/>
</dbReference>
<dbReference type="Pfam" id="PF09730">
    <property type="entry name" value="BicD"/>
    <property type="match status" value="1"/>
</dbReference>
<accession>A0ABV0NRU9</accession>
<evidence type="ECO:0000256" key="2">
    <source>
        <dbReference type="ARBA" id="ARBA00023054"/>
    </source>
</evidence>
<feature type="coiled-coil region" evidence="3">
    <location>
        <begin position="173"/>
        <end position="245"/>
    </location>
</feature>
<reference evidence="4 5" key="1">
    <citation type="submission" date="2021-06" db="EMBL/GenBank/DDBJ databases">
        <authorList>
            <person name="Palmer J.M."/>
        </authorList>
    </citation>
    <scope>NUCLEOTIDE SEQUENCE [LARGE SCALE GENOMIC DNA]</scope>
    <source>
        <strain evidence="4 5">GA_2019</strain>
        <tissue evidence="4">Muscle</tissue>
    </source>
</reference>
<feature type="non-terminal residue" evidence="4">
    <location>
        <position position="383"/>
    </location>
</feature>
<proteinExistence type="inferred from homology"/>
<comment type="caution">
    <text evidence="4">The sequence shown here is derived from an EMBL/GenBank/DDBJ whole genome shotgun (WGS) entry which is preliminary data.</text>
</comment>
<name>A0ABV0NRU9_9TELE</name>
<dbReference type="PANTHER" id="PTHR31233:SF7">
    <property type="entry name" value="PROTEIN BICAUDAL D HOMOLOG 2"/>
    <property type="match status" value="1"/>
</dbReference>
<feature type="coiled-coil region" evidence="3">
    <location>
        <begin position="46"/>
        <end position="87"/>
    </location>
</feature>
<evidence type="ECO:0000256" key="1">
    <source>
        <dbReference type="ARBA" id="ARBA00010061"/>
    </source>
</evidence>
<dbReference type="InterPro" id="IPR018477">
    <property type="entry name" value="BICD"/>
</dbReference>
<organism evidence="4 5">
    <name type="scientific">Goodea atripinnis</name>
    <dbReference type="NCBI Taxonomy" id="208336"/>
    <lineage>
        <taxon>Eukaryota</taxon>
        <taxon>Metazoa</taxon>
        <taxon>Chordata</taxon>
        <taxon>Craniata</taxon>
        <taxon>Vertebrata</taxon>
        <taxon>Euteleostomi</taxon>
        <taxon>Actinopterygii</taxon>
        <taxon>Neopterygii</taxon>
        <taxon>Teleostei</taxon>
        <taxon>Neoteleostei</taxon>
        <taxon>Acanthomorphata</taxon>
        <taxon>Ovalentaria</taxon>
        <taxon>Atherinomorphae</taxon>
        <taxon>Cyprinodontiformes</taxon>
        <taxon>Goodeidae</taxon>
        <taxon>Goodea</taxon>
    </lineage>
</organism>
<dbReference type="EMBL" id="JAHRIO010050170">
    <property type="protein sequence ID" value="MEQ2174126.1"/>
    <property type="molecule type" value="Genomic_DNA"/>
</dbReference>
<protein>
    <recommendedName>
        <fullName evidence="6">BICD2</fullName>
    </recommendedName>
</protein>